<dbReference type="SUPFAM" id="SSF51735">
    <property type="entry name" value="NAD(P)-binding Rossmann-fold domains"/>
    <property type="match status" value="1"/>
</dbReference>
<sequence>MANPGQGQAAQTSLKRNFQAFSNDGSEIEGQKKLDNITEDSSQINLRDCGSALGPRDNRPHSLEPSSRSPTRTPCVLPSTAFAPEHQCRYDSSASILLVGFPGAGKHTLGVIVSVALRRQYVDFSAVFERDVGLAPSDFVSRRGLSAYREAENRVTRRIIEQYQKHYVIGGLTGLGGLAQRKLLQSFGTTNPVIYVQRDKQYLQGMPGSFVEQDQAYRICDAFYRSCSTVDFFNITETKEFLENPKACGTLKLKNAETDFVHFVNRIYGRVPRLLKSLNPFSPAYTYALEVSIQSLEAHGADHEILDAGADLISLIVEPSQSTSSSPQDAIVRQVATLRRHTRAPVMIEVPLSAGLNEEEYFNLLQMCMRTAPDILAIDLGTSPTDIEKLVALRGSTSIIATMHFSQSVAADRRRHLWERYHELACKYHCHAIRLTHEVTTPLENLEVLYEAQKAREKWTLPLICYNTGSAGRTSVCFNPVLSSVQEAPSSSGLTIKQAQAAVYSSFILPEKKFTILGKSVNYSLSPAFHNAAYAACGLPHSYGLLQSDDFAVIHSLLEDAQCGGITVSLPFKTQALKILDSISSEALEIGAVNTIVVHRKNIETDVQKIELEGFNTDHIGIRVCIERNISPANLVRESSTALVIGAGGMARAAIYACRTLGLTRICVFNRTEERARELTAYYNAKGMKLRVLDSLSATWPADMRQPTVVISCIPAHSIGGQEPHRINIPDHWLESRSGGVFVEVAYRPLETILIKQMQARSASGWIIVDGLDVLVEQGIAQYEIFTGRPAPVHVMRRAVRNHYDRMTRD</sequence>
<comment type="similarity">
    <text evidence="2">In the N-terminal section; belongs to the shikimate kinase family.</text>
</comment>
<dbReference type="GO" id="GO:0003855">
    <property type="term" value="F:3-dehydroquinate dehydratase activity"/>
    <property type="evidence" value="ECO:0007669"/>
    <property type="project" value="InterPro"/>
</dbReference>
<protein>
    <recommendedName>
        <fullName evidence="9">Quinate repressor protein</fullName>
    </recommendedName>
</protein>
<dbReference type="CDD" id="cd01065">
    <property type="entry name" value="NAD_bind_Shikimate_DH"/>
    <property type="match status" value="1"/>
</dbReference>
<evidence type="ECO:0008006" key="9">
    <source>
        <dbReference type="Google" id="ProtNLM"/>
    </source>
</evidence>
<evidence type="ECO:0000313" key="8">
    <source>
        <dbReference type="Proteomes" id="UP001358417"/>
    </source>
</evidence>
<dbReference type="InterPro" id="IPR041121">
    <property type="entry name" value="SDH_C"/>
</dbReference>
<dbReference type="Gene3D" id="3.40.50.720">
    <property type="entry name" value="NAD(P)-binding Rossmann-like Domain"/>
    <property type="match status" value="1"/>
</dbReference>
<comment type="similarity">
    <text evidence="1">In the 2nd section; belongs to the type-I 3-dehydroquinase family.</text>
</comment>
<feature type="domain" description="Quinate/shikimate 5-dehydrogenase/glutamyl-tRNA reductase" evidence="4">
    <location>
        <begin position="639"/>
        <end position="714"/>
    </location>
</feature>
<dbReference type="InterPro" id="IPR031322">
    <property type="entry name" value="Shikimate/glucono_kinase"/>
</dbReference>
<dbReference type="SUPFAM" id="SSF51569">
    <property type="entry name" value="Aldolase"/>
    <property type="match status" value="1"/>
</dbReference>
<proteinExistence type="inferred from homology"/>
<dbReference type="Gene3D" id="3.40.50.300">
    <property type="entry name" value="P-loop containing nucleotide triphosphate hydrolases"/>
    <property type="match status" value="1"/>
</dbReference>
<dbReference type="InterPro" id="IPR001381">
    <property type="entry name" value="DHquinase_I"/>
</dbReference>
<dbReference type="Gene3D" id="3.40.50.10860">
    <property type="entry name" value="Leucine Dehydrogenase, chain A, domain 1"/>
    <property type="match status" value="1"/>
</dbReference>
<dbReference type="Pfam" id="PF01488">
    <property type="entry name" value="Shikimate_DH"/>
    <property type="match status" value="1"/>
</dbReference>
<evidence type="ECO:0000313" key="7">
    <source>
        <dbReference type="EMBL" id="KAK5065348.1"/>
    </source>
</evidence>
<dbReference type="InterPro" id="IPR013785">
    <property type="entry name" value="Aldolase_TIM"/>
</dbReference>
<dbReference type="Pfam" id="PF08501">
    <property type="entry name" value="Shikimate_dh_N"/>
    <property type="match status" value="1"/>
</dbReference>
<dbReference type="SUPFAM" id="SSF52540">
    <property type="entry name" value="P-loop containing nucleoside triphosphate hydrolases"/>
    <property type="match status" value="1"/>
</dbReference>
<dbReference type="Pfam" id="PF01202">
    <property type="entry name" value="SKI"/>
    <property type="match status" value="1"/>
</dbReference>
<dbReference type="InterPro" id="IPR046346">
    <property type="entry name" value="Aminoacid_DH-like_N_sf"/>
</dbReference>
<dbReference type="GO" id="GO:0019632">
    <property type="term" value="P:shikimate metabolic process"/>
    <property type="evidence" value="ECO:0007669"/>
    <property type="project" value="TreeGrafter"/>
</dbReference>
<dbReference type="PANTHER" id="PTHR21089">
    <property type="entry name" value="SHIKIMATE DEHYDROGENASE"/>
    <property type="match status" value="1"/>
</dbReference>
<evidence type="ECO:0000259" key="5">
    <source>
        <dbReference type="Pfam" id="PF08501"/>
    </source>
</evidence>
<organism evidence="7 8">
    <name type="scientific">Exophiala bonariae</name>
    <dbReference type="NCBI Taxonomy" id="1690606"/>
    <lineage>
        <taxon>Eukaryota</taxon>
        <taxon>Fungi</taxon>
        <taxon>Dikarya</taxon>
        <taxon>Ascomycota</taxon>
        <taxon>Pezizomycotina</taxon>
        <taxon>Eurotiomycetes</taxon>
        <taxon>Chaetothyriomycetidae</taxon>
        <taxon>Chaetothyriales</taxon>
        <taxon>Herpotrichiellaceae</taxon>
        <taxon>Exophiala</taxon>
    </lineage>
</organism>
<dbReference type="InterPro" id="IPR013708">
    <property type="entry name" value="Shikimate_DH-bd_N"/>
</dbReference>
<dbReference type="InterPro" id="IPR036291">
    <property type="entry name" value="NAD(P)-bd_dom_sf"/>
</dbReference>
<dbReference type="InterPro" id="IPR006151">
    <property type="entry name" value="Shikm_DH/Glu-tRNA_Rdtase"/>
</dbReference>
<dbReference type="EMBL" id="JAVRRD010000001">
    <property type="protein sequence ID" value="KAK5065348.1"/>
    <property type="molecule type" value="Genomic_DNA"/>
</dbReference>
<dbReference type="Pfam" id="PF01487">
    <property type="entry name" value="DHquinase_I"/>
    <property type="match status" value="1"/>
</dbReference>
<dbReference type="SUPFAM" id="SSF53223">
    <property type="entry name" value="Aminoacid dehydrogenase-like, N-terminal domain"/>
    <property type="match status" value="1"/>
</dbReference>
<dbReference type="InterPro" id="IPR027417">
    <property type="entry name" value="P-loop_NTPase"/>
</dbReference>
<dbReference type="RefSeq" id="XP_064712672.1">
    <property type="nucleotide sequence ID" value="XM_064844812.1"/>
</dbReference>
<dbReference type="Gene3D" id="3.20.20.70">
    <property type="entry name" value="Aldolase class I"/>
    <property type="match status" value="1"/>
</dbReference>
<dbReference type="InterPro" id="IPR022893">
    <property type="entry name" value="Shikimate_DH_fam"/>
</dbReference>
<feature type="compositionally biased region" description="Polar residues" evidence="3">
    <location>
        <begin position="1"/>
        <end position="25"/>
    </location>
</feature>
<comment type="caution">
    <text evidence="7">The sequence shown here is derived from an EMBL/GenBank/DDBJ whole genome shotgun (WGS) entry which is preliminary data.</text>
</comment>
<evidence type="ECO:0000256" key="1">
    <source>
        <dbReference type="ARBA" id="ARBA00006477"/>
    </source>
</evidence>
<keyword evidence="8" id="KW-1185">Reference proteome</keyword>
<name>A0AAV9NWE0_9EURO</name>
<gene>
    <name evidence="7" type="ORF">LTR84_001186</name>
</gene>
<feature type="domain" description="SDH C-terminal" evidence="6">
    <location>
        <begin position="771"/>
        <end position="801"/>
    </location>
</feature>
<dbReference type="GO" id="GO:0009423">
    <property type="term" value="P:chorismate biosynthetic process"/>
    <property type="evidence" value="ECO:0007669"/>
    <property type="project" value="TreeGrafter"/>
</dbReference>
<accession>A0AAV9NWE0</accession>
<dbReference type="GeneID" id="89969408"/>
<feature type="region of interest" description="Disordered" evidence="3">
    <location>
        <begin position="1"/>
        <end position="75"/>
    </location>
</feature>
<evidence type="ECO:0000256" key="3">
    <source>
        <dbReference type="SAM" id="MobiDB-lite"/>
    </source>
</evidence>
<dbReference type="Proteomes" id="UP001358417">
    <property type="component" value="Unassembled WGS sequence"/>
</dbReference>
<evidence type="ECO:0000259" key="4">
    <source>
        <dbReference type="Pfam" id="PF01488"/>
    </source>
</evidence>
<dbReference type="AlphaFoldDB" id="A0AAV9NWE0"/>
<feature type="domain" description="Shikimate dehydrogenase substrate binding N-terminal" evidence="5">
    <location>
        <begin position="516"/>
        <end position="596"/>
    </location>
</feature>
<dbReference type="Pfam" id="PF18317">
    <property type="entry name" value="SDH_C"/>
    <property type="match status" value="1"/>
</dbReference>
<evidence type="ECO:0000256" key="2">
    <source>
        <dbReference type="ARBA" id="ARBA00009349"/>
    </source>
</evidence>
<reference evidence="7 8" key="1">
    <citation type="submission" date="2023-08" db="EMBL/GenBank/DDBJ databases">
        <title>Black Yeasts Isolated from many extreme environments.</title>
        <authorList>
            <person name="Coleine C."/>
            <person name="Stajich J.E."/>
            <person name="Selbmann L."/>
        </authorList>
    </citation>
    <scope>NUCLEOTIDE SEQUENCE [LARGE SCALE GENOMIC DNA]</scope>
    <source>
        <strain evidence="7 8">CCFEE 5792</strain>
    </source>
</reference>
<dbReference type="GO" id="GO:0004764">
    <property type="term" value="F:shikimate 3-dehydrogenase (NADP+) activity"/>
    <property type="evidence" value="ECO:0007669"/>
    <property type="project" value="InterPro"/>
</dbReference>
<dbReference type="PANTHER" id="PTHR21089:SF1">
    <property type="entry name" value="BIFUNCTIONAL 3-DEHYDROQUINATE DEHYDRATASE_SHIKIMATE DEHYDROGENASE, CHLOROPLASTIC"/>
    <property type="match status" value="1"/>
</dbReference>
<evidence type="ECO:0000259" key="6">
    <source>
        <dbReference type="Pfam" id="PF18317"/>
    </source>
</evidence>